<evidence type="ECO:0000313" key="2">
    <source>
        <dbReference type="EMBL" id="KAK9928166.1"/>
    </source>
</evidence>
<organism evidence="2 3">
    <name type="scientific">Rubus argutus</name>
    <name type="common">Southern blackberry</name>
    <dbReference type="NCBI Taxonomy" id="59490"/>
    <lineage>
        <taxon>Eukaryota</taxon>
        <taxon>Viridiplantae</taxon>
        <taxon>Streptophyta</taxon>
        <taxon>Embryophyta</taxon>
        <taxon>Tracheophyta</taxon>
        <taxon>Spermatophyta</taxon>
        <taxon>Magnoliopsida</taxon>
        <taxon>eudicotyledons</taxon>
        <taxon>Gunneridae</taxon>
        <taxon>Pentapetalae</taxon>
        <taxon>rosids</taxon>
        <taxon>fabids</taxon>
        <taxon>Rosales</taxon>
        <taxon>Rosaceae</taxon>
        <taxon>Rosoideae</taxon>
        <taxon>Rosoideae incertae sedis</taxon>
        <taxon>Rubus</taxon>
    </lineage>
</organism>
<comment type="caution">
    <text evidence="2">The sequence shown here is derived from an EMBL/GenBank/DDBJ whole genome shotgun (WGS) entry which is preliminary data.</text>
</comment>
<accession>A0AAW1WWR3</accession>
<feature type="region of interest" description="Disordered" evidence="1">
    <location>
        <begin position="41"/>
        <end position="92"/>
    </location>
</feature>
<evidence type="ECO:0000256" key="1">
    <source>
        <dbReference type="SAM" id="MobiDB-lite"/>
    </source>
</evidence>
<protein>
    <submittedName>
        <fullName evidence="2">Uncharacterized protein</fullName>
    </submittedName>
</protein>
<evidence type="ECO:0000313" key="3">
    <source>
        <dbReference type="Proteomes" id="UP001457282"/>
    </source>
</evidence>
<gene>
    <name evidence="2" type="ORF">M0R45_025312</name>
</gene>
<name>A0AAW1WWR3_RUBAR</name>
<dbReference type="EMBL" id="JBEDUW010000005">
    <property type="protein sequence ID" value="KAK9928166.1"/>
    <property type="molecule type" value="Genomic_DNA"/>
</dbReference>
<proteinExistence type="predicted"/>
<dbReference type="AlphaFoldDB" id="A0AAW1WWR3"/>
<dbReference type="Proteomes" id="UP001457282">
    <property type="component" value="Unassembled WGS sequence"/>
</dbReference>
<reference evidence="2 3" key="1">
    <citation type="journal article" date="2023" name="G3 (Bethesda)">
        <title>A chromosome-length genome assembly and annotation of blackberry (Rubus argutus, cv. 'Hillquist').</title>
        <authorList>
            <person name="Bruna T."/>
            <person name="Aryal R."/>
            <person name="Dudchenko O."/>
            <person name="Sargent D.J."/>
            <person name="Mead D."/>
            <person name="Buti M."/>
            <person name="Cavallini A."/>
            <person name="Hytonen T."/>
            <person name="Andres J."/>
            <person name="Pham M."/>
            <person name="Weisz D."/>
            <person name="Mascagni F."/>
            <person name="Usai G."/>
            <person name="Natali L."/>
            <person name="Bassil N."/>
            <person name="Fernandez G.E."/>
            <person name="Lomsadze A."/>
            <person name="Armour M."/>
            <person name="Olukolu B."/>
            <person name="Poorten T."/>
            <person name="Britton C."/>
            <person name="Davik J."/>
            <person name="Ashrafi H."/>
            <person name="Aiden E.L."/>
            <person name="Borodovsky M."/>
            <person name="Worthington M."/>
        </authorList>
    </citation>
    <scope>NUCLEOTIDE SEQUENCE [LARGE SCALE GENOMIC DNA]</scope>
    <source>
        <strain evidence="2">PI 553951</strain>
    </source>
</reference>
<sequence length="92" mass="9823">MPVLFLCTLDPPGPLSLPCASALLTRAPLQHRLRSIKAAKNVQAPETRSLKMKKKEKAIPKEPKTVAAPSLIKSDPPPSPPSSPLLVTANQP</sequence>
<keyword evidence="3" id="KW-1185">Reference proteome</keyword>